<feature type="compositionally biased region" description="Basic and acidic residues" evidence="1">
    <location>
        <begin position="62"/>
        <end position="72"/>
    </location>
</feature>
<gene>
    <name evidence="3" type="ORF">ACFORG_18255</name>
</gene>
<comment type="caution">
    <text evidence="3">The sequence shown here is derived from an EMBL/GenBank/DDBJ whole genome shotgun (WGS) entry which is preliminary data.</text>
</comment>
<evidence type="ECO:0000259" key="2">
    <source>
        <dbReference type="PROSITE" id="PS51724"/>
    </source>
</evidence>
<accession>A0ABV7TJ87</accession>
<sequence length="223" mass="24342">MSLETRIVAKHIYDNRQNTTNVSVPNGYRPAWTDDRLNPQRAEHTLRPPIALSTFTPPQGYRKVDREDDRLNPNRGLRTAQGDTATNQIWTDTIPRELRPVATNPRTITVTHPDRAYVNTAEGGAQTYRLSSRNAPGSAAPATVEARAKPSYVRVATFGSDAEARKAAKALAGQGLPVRLGTIKRRSGDVRVVLAGPYSDRDQAASTLNRLRAAGYGGASLTR</sequence>
<dbReference type="SUPFAM" id="SSF110997">
    <property type="entry name" value="Sporulation related repeat"/>
    <property type="match status" value="1"/>
</dbReference>
<dbReference type="RefSeq" id="WP_386736972.1">
    <property type="nucleotide sequence ID" value="NZ_JBHRXI010000017.1"/>
</dbReference>
<feature type="domain" description="SPOR" evidence="2">
    <location>
        <begin position="145"/>
        <end position="223"/>
    </location>
</feature>
<proteinExistence type="predicted"/>
<organism evidence="3 4">
    <name type="scientific">Lutimaribacter marinistellae</name>
    <dbReference type="NCBI Taxonomy" id="1820329"/>
    <lineage>
        <taxon>Bacteria</taxon>
        <taxon>Pseudomonadati</taxon>
        <taxon>Pseudomonadota</taxon>
        <taxon>Alphaproteobacteria</taxon>
        <taxon>Rhodobacterales</taxon>
        <taxon>Roseobacteraceae</taxon>
        <taxon>Lutimaribacter</taxon>
    </lineage>
</organism>
<evidence type="ECO:0000313" key="4">
    <source>
        <dbReference type="Proteomes" id="UP001595629"/>
    </source>
</evidence>
<dbReference type="Pfam" id="PF05036">
    <property type="entry name" value="SPOR"/>
    <property type="match status" value="1"/>
</dbReference>
<keyword evidence="4" id="KW-1185">Reference proteome</keyword>
<name>A0ABV7TJ87_9RHOB</name>
<dbReference type="InterPro" id="IPR036680">
    <property type="entry name" value="SPOR-like_sf"/>
</dbReference>
<dbReference type="PROSITE" id="PS51724">
    <property type="entry name" value="SPOR"/>
    <property type="match status" value="1"/>
</dbReference>
<evidence type="ECO:0000313" key="3">
    <source>
        <dbReference type="EMBL" id="MFC3615702.1"/>
    </source>
</evidence>
<dbReference type="Gene3D" id="3.30.70.1070">
    <property type="entry name" value="Sporulation related repeat"/>
    <property type="match status" value="1"/>
</dbReference>
<reference evidence="4" key="1">
    <citation type="journal article" date="2019" name="Int. J. Syst. Evol. Microbiol.">
        <title>The Global Catalogue of Microorganisms (GCM) 10K type strain sequencing project: providing services to taxonomists for standard genome sequencing and annotation.</title>
        <authorList>
            <consortium name="The Broad Institute Genomics Platform"/>
            <consortium name="The Broad Institute Genome Sequencing Center for Infectious Disease"/>
            <person name="Wu L."/>
            <person name="Ma J."/>
        </authorList>
    </citation>
    <scope>NUCLEOTIDE SEQUENCE [LARGE SCALE GENOMIC DNA]</scope>
    <source>
        <strain evidence="4">KCTC 42911</strain>
    </source>
</reference>
<evidence type="ECO:0000256" key="1">
    <source>
        <dbReference type="SAM" id="MobiDB-lite"/>
    </source>
</evidence>
<dbReference type="InterPro" id="IPR007730">
    <property type="entry name" value="SPOR-like_dom"/>
</dbReference>
<protein>
    <submittedName>
        <fullName evidence="3">SPOR domain-containing protein</fullName>
    </submittedName>
</protein>
<feature type="region of interest" description="Disordered" evidence="1">
    <location>
        <begin position="51"/>
        <end position="80"/>
    </location>
</feature>
<dbReference type="EMBL" id="JBHRXI010000017">
    <property type="protein sequence ID" value="MFC3615702.1"/>
    <property type="molecule type" value="Genomic_DNA"/>
</dbReference>
<dbReference type="Proteomes" id="UP001595629">
    <property type="component" value="Unassembled WGS sequence"/>
</dbReference>